<reference evidence="1" key="1">
    <citation type="submission" date="2024-08" db="EMBL/GenBank/DDBJ databases">
        <authorList>
            <person name="Chaddad Z."/>
            <person name="Lamrabet M."/>
            <person name="Bouhnik O."/>
            <person name="Alami S."/>
            <person name="Wipf D."/>
            <person name="Courty P.E."/>
            <person name="Missbah El Idrissi M."/>
        </authorList>
    </citation>
    <scope>NUCLEOTIDE SEQUENCE</scope>
    <source>
        <strain evidence="1">LLZ17</strain>
    </source>
</reference>
<dbReference type="AlphaFoldDB" id="A0AB39XR34"/>
<protein>
    <recommendedName>
        <fullName evidence="2">Phage major capsid protein</fullName>
    </recommendedName>
</protein>
<evidence type="ECO:0000313" key="1">
    <source>
        <dbReference type="EMBL" id="XDV59939.1"/>
    </source>
</evidence>
<dbReference type="RefSeq" id="WP_369725153.1">
    <property type="nucleotide sequence ID" value="NZ_CP165734.1"/>
</dbReference>
<proteinExistence type="predicted"/>
<sequence length="359" mass="36012">MNAPARQGIPLRPDPGALLSSQRRSFIRAATAVALASRDRQRPDAILAKAWPDDATAPRMLKGATSPTTSGGGYPQVQTIAVLPMLAPSSASARLLELASSVDLAGVSSVAVPYIGASGRPVVPFVEEGKPMPVVDMTISGIRVGPVKKLLIGSALTNELQNASNDTASTIIGGALATSAEQSMDALLLSAAAATAAAPAGILEGVAAIPSAGTSGAEGIANDLALLAESIASNGIGADEMIVITTPALATKLRCLVSLKFSNEVLSSSSIPAGEVIAVAAGGLVTGYDGGVTIEVSEEPTLHFEDAAPTDISIPGAPAAVAAPTISIWQTDSLAVKVRGWCAWAVHPGAVAYVTGAAW</sequence>
<gene>
    <name evidence="1" type="ORF">AB8Z38_11570</name>
</gene>
<organism evidence="1">
    <name type="scientific">Bradyrhizobium sp. LLZ17</name>
    <dbReference type="NCBI Taxonomy" id="3239388"/>
    <lineage>
        <taxon>Bacteria</taxon>
        <taxon>Pseudomonadati</taxon>
        <taxon>Pseudomonadota</taxon>
        <taxon>Alphaproteobacteria</taxon>
        <taxon>Hyphomicrobiales</taxon>
        <taxon>Nitrobacteraceae</taxon>
        <taxon>Bradyrhizobium</taxon>
    </lineage>
</organism>
<dbReference type="EMBL" id="CP165734">
    <property type="protein sequence ID" value="XDV59939.1"/>
    <property type="molecule type" value="Genomic_DNA"/>
</dbReference>
<dbReference type="SUPFAM" id="SSF56563">
    <property type="entry name" value="Major capsid protein gp5"/>
    <property type="match status" value="1"/>
</dbReference>
<name>A0AB39XR34_9BRAD</name>
<accession>A0AB39XR34</accession>
<evidence type="ECO:0008006" key="2">
    <source>
        <dbReference type="Google" id="ProtNLM"/>
    </source>
</evidence>